<dbReference type="InterPro" id="IPR038830">
    <property type="entry name" value="CCDC186"/>
</dbReference>
<name>A0A914V261_9BILA</name>
<dbReference type="GO" id="GO:0099518">
    <property type="term" value="P:vesicle cytoskeletal trafficking"/>
    <property type="evidence" value="ECO:0007669"/>
    <property type="project" value="TreeGrafter"/>
</dbReference>
<evidence type="ECO:0000313" key="3">
    <source>
        <dbReference type="Proteomes" id="UP000887566"/>
    </source>
</evidence>
<proteinExistence type="predicted"/>
<protein>
    <submittedName>
        <fullName evidence="4">Uncharacterized protein</fullName>
    </submittedName>
</protein>
<organism evidence="3 4">
    <name type="scientific">Plectus sambesii</name>
    <dbReference type="NCBI Taxonomy" id="2011161"/>
    <lineage>
        <taxon>Eukaryota</taxon>
        <taxon>Metazoa</taxon>
        <taxon>Ecdysozoa</taxon>
        <taxon>Nematoda</taxon>
        <taxon>Chromadorea</taxon>
        <taxon>Plectida</taxon>
        <taxon>Plectina</taxon>
        <taxon>Plectoidea</taxon>
        <taxon>Plectidae</taxon>
        <taxon>Plectus</taxon>
    </lineage>
</organism>
<reference evidence="4" key="1">
    <citation type="submission" date="2022-11" db="UniProtKB">
        <authorList>
            <consortium name="WormBaseParasite"/>
        </authorList>
    </citation>
    <scope>IDENTIFICATION</scope>
</reference>
<dbReference type="GO" id="GO:0005802">
    <property type="term" value="C:trans-Golgi network"/>
    <property type="evidence" value="ECO:0007669"/>
    <property type="project" value="TreeGrafter"/>
</dbReference>
<accession>A0A914V261</accession>
<evidence type="ECO:0000313" key="4">
    <source>
        <dbReference type="WBParaSite" id="PSAMB.scaffold14677size1812.g36174.t1"/>
    </source>
</evidence>
<feature type="compositionally biased region" description="Polar residues" evidence="2">
    <location>
        <begin position="133"/>
        <end position="157"/>
    </location>
</feature>
<evidence type="ECO:0000256" key="2">
    <source>
        <dbReference type="SAM" id="MobiDB-lite"/>
    </source>
</evidence>
<dbReference type="WBParaSite" id="PSAMB.scaffold14677size1812.g36174.t1">
    <property type="protein sequence ID" value="PSAMB.scaffold14677size1812.g36174.t1"/>
    <property type="gene ID" value="PSAMB.scaffold14677size1812.g36174"/>
</dbReference>
<keyword evidence="3" id="KW-1185">Reference proteome</keyword>
<dbReference type="PANTHER" id="PTHR18911:SF5">
    <property type="entry name" value="COILED-COIL DOMAIN-CONTAINING PROTEIN 186"/>
    <property type="match status" value="1"/>
</dbReference>
<feature type="region of interest" description="Disordered" evidence="2">
    <location>
        <begin position="122"/>
        <end position="163"/>
    </location>
</feature>
<keyword evidence="1" id="KW-0175">Coiled coil</keyword>
<feature type="coiled-coil region" evidence="1">
    <location>
        <begin position="51"/>
        <end position="96"/>
    </location>
</feature>
<dbReference type="GO" id="GO:0031267">
    <property type="term" value="F:small GTPase binding"/>
    <property type="evidence" value="ECO:0007669"/>
    <property type="project" value="TreeGrafter"/>
</dbReference>
<dbReference type="PANTHER" id="PTHR18911">
    <property type="entry name" value="CTCL TUMOR ANTIGEN HD-CL-01"/>
    <property type="match status" value="1"/>
</dbReference>
<dbReference type="Proteomes" id="UP000887566">
    <property type="component" value="Unplaced"/>
</dbReference>
<evidence type="ECO:0000256" key="1">
    <source>
        <dbReference type="SAM" id="Coils"/>
    </source>
</evidence>
<dbReference type="AlphaFoldDB" id="A0A914V261"/>
<sequence>MHSSLIEPLGIRAQMTFSPLLSKLFLRHIAVGSFGSIYLLNTAMITIGNEQQDLLTAVEDERNEVKVLKRKQAASLKELRTELSTMKRRLNAYESGTASLGGLSDHPVEGISMSSRASSVTSLEALAGHRSSTEVPSPVATTAPSVTSPNDSGSVNGHDSHAGHSCQHNQAMIEKIVKLQRQLARRAEKIEFLEEHVRQCVDELKKKTKIIQYYALREEAGALVPESTDMNK</sequence>